<evidence type="ECO:0000259" key="5">
    <source>
        <dbReference type="Pfam" id="PF01648"/>
    </source>
</evidence>
<evidence type="ECO:0000256" key="4">
    <source>
        <dbReference type="SAM" id="MobiDB-lite"/>
    </source>
</evidence>
<evidence type="ECO:0000256" key="2">
    <source>
        <dbReference type="ARBA" id="ARBA00022723"/>
    </source>
</evidence>
<dbReference type="AlphaFoldDB" id="A0A133NU82"/>
<keyword evidence="1 6" id="KW-0808">Transferase</keyword>
<dbReference type="Pfam" id="PF01648">
    <property type="entry name" value="ACPS"/>
    <property type="match status" value="1"/>
</dbReference>
<sequence length="181" mass="19918">MIAGIGHDVVNVAQFAEQMRESNGWRTLFSTRELRQCSLRAEAKHDDESLHIAARWAGKEAVVKAWSEALSISNGIYPYTLDNTPWSNIEILDNAHGCPRVQLSQEVQSKLYQLCHHIFSDSSSESTSSSNNSSSNSSNRSDDGCNDGSNSLIRWHISLTHDGSTQDNTAIASAVVLLEIL</sequence>
<dbReference type="RefSeq" id="WP_064347363.1">
    <property type="nucleotide sequence ID" value="NZ_KQ956863.1"/>
</dbReference>
<dbReference type="InterPro" id="IPR004568">
    <property type="entry name" value="Ppantetheine-prot_Trfase_dom"/>
</dbReference>
<reference evidence="6 7" key="1">
    <citation type="submission" date="2016-01" db="EMBL/GenBank/DDBJ databases">
        <authorList>
            <person name="Oliw E.H."/>
        </authorList>
    </citation>
    <scope>NUCLEOTIDE SEQUENCE [LARGE SCALE GENOMIC DNA]</scope>
    <source>
        <strain evidence="6 7">PSS_7772B</strain>
    </source>
</reference>
<keyword evidence="2" id="KW-0479">Metal-binding</keyword>
<name>A0A133NU82_GARVA</name>
<keyword evidence="3" id="KW-0460">Magnesium</keyword>
<accession>A0A133NU82</accession>
<evidence type="ECO:0000256" key="1">
    <source>
        <dbReference type="ARBA" id="ARBA00022679"/>
    </source>
</evidence>
<organism evidence="6 7">
    <name type="scientific">Gardnerella vaginalis</name>
    <dbReference type="NCBI Taxonomy" id="2702"/>
    <lineage>
        <taxon>Bacteria</taxon>
        <taxon>Bacillati</taxon>
        <taxon>Actinomycetota</taxon>
        <taxon>Actinomycetes</taxon>
        <taxon>Bifidobacteriales</taxon>
        <taxon>Bifidobacteriaceae</taxon>
        <taxon>Gardnerella</taxon>
    </lineage>
</organism>
<proteinExistence type="predicted"/>
<gene>
    <name evidence="6" type="ORF">HMPREF3208_00952</name>
</gene>
<dbReference type="Proteomes" id="UP000070687">
    <property type="component" value="Unassembled WGS sequence"/>
</dbReference>
<dbReference type="PATRIC" id="fig|2702.100.peg.934"/>
<feature type="compositionally biased region" description="Low complexity" evidence="4">
    <location>
        <begin position="121"/>
        <end position="139"/>
    </location>
</feature>
<dbReference type="GO" id="GO:0006633">
    <property type="term" value="P:fatty acid biosynthetic process"/>
    <property type="evidence" value="ECO:0007669"/>
    <property type="project" value="InterPro"/>
</dbReference>
<dbReference type="NCBIfam" id="TIGR00556">
    <property type="entry name" value="pantethn_trn"/>
    <property type="match status" value="1"/>
</dbReference>
<evidence type="ECO:0000256" key="3">
    <source>
        <dbReference type="ARBA" id="ARBA00022842"/>
    </source>
</evidence>
<dbReference type="OrthoDB" id="517356at2"/>
<dbReference type="InterPro" id="IPR037143">
    <property type="entry name" value="4-PPantetheinyl_Trfase_dom_sf"/>
</dbReference>
<dbReference type="InterPro" id="IPR008278">
    <property type="entry name" value="4-PPantetheinyl_Trfase_dom"/>
</dbReference>
<protein>
    <submittedName>
        <fullName evidence="6">Phosphopantetheine--protein transferase domain protein</fullName>
    </submittedName>
</protein>
<dbReference type="GO" id="GO:0008897">
    <property type="term" value="F:holo-[acyl-carrier-protein] synthase activity"/>
    <property type="evidence" value="ECO:0007669"/>
    <property type="project" value="InterPro"/>
</dbReference>
<evidence type="ECO:0000313" key="6">
    <source>
        <dbReference type="EMBL" id="KXA19855.1"/>
    </source>
</evidence>
<comment type="caution">
    <text evidence="6">The sequence shown here is derived from an EMBL/GenBank/DDBJ whole genome shotgun (WGS) entry which is preliminary data.</text>
</comment>
<feature type="region of interest" description="Disordered" evidence="4">
    <location>
        <begin position="121"/>
        <end position="145"/>
    </location>
</feature>
<evidence type="ECO:0000313" key="7">
    <source>
        <dbReference type="Proteomes" id="UP000070687"/>
    </source>
</evidence>
<dbReference type="SUPFAM" id="SSF56214">
    <property type="entry name" value="4'-phosphopantetheinyl transferase"/>
    <property type="match status" value="1"/>
</dbReference>
<feature type="domain" description="4'-phosphopantetheinyl transferase" evidence="5">
    <location>
        <begin position="4"/>
        <end position="115"/>
    </location>
</feature>
<dbReference type="GO" id="GO:0000287">
    <property type="term" value="F:magnesium ion binding"/>
    <property type="evidence" value="ECO:0007669"/>
    <property type="project" value="InterPro"/>
</dbReference>
<dbReference type="EMBL" id="LRQB01000057">
    <property type="protein sequence ID" value="KXA19855.1"/>
    <property type="molecule type" value="Genomic_DNA"/>
</dbReference>
<dbReference type="Gene3D" id="3.90.470.20">
    <property type="entry name" value="4'-phosphopantetheinyl transferase domain"/>
    <property type="match status" value="1"/>
</dbReference>